<feature type="region of interest" description="Disordered" evidence="1">
    <location>
        <begin position="1"/>
        <end position="21"/>
    </location>
</feature>
<name>A0A4Y7SLI1_COPMI</name>
<feature type="transmembrane region" description="Helical" evidence="2">
    <location>
        <begin position="83"/>
        <end position="101"/>
    </location>
</feature>
<keyword evidence="4" id="KW-1185">Reference proteome</keyword>
<proteinExistence type="predicted"/>
<keyword evidence="2" id="KW-0812">Transmembrane</keyword>
<dbReference type="AlphaFoldDB" id="A0A4Y7SLI1"/>
<evidence type="ECO:0000256" key="1">
    <source>
        <dbReference type="SAM" id="MobiDB-lite"/>
    </source>
</evidence>
<protein>
    <submittedName>
        <fullName evidence="3">Uncharacterized protein</fullName>
    </submittedName>
</protein>
<gene>
    <name evidence="3" type="ORF">FA13DRAFT_1798679</name>
</gene>
<dbReference type="Proteomes" id="UP000298030">
    <property type="component" value="Unassembled WGS sequence"/>
</dbReference>
<dbReference type="EMBL" id="QPFP01000087">
    <property type="protein sequence ID" value="TEB22706.1"/>
    <property type="molecule type" value="Genomic_DNA"/>
</dbReference>
<evidence type="ECO:0000313" key="4">
    <source>
        <dbReference type="Proteomes" id="UP000298030"/>
    </source>
</evidence>
<reference evidence="3 4" key="1">
    <citation type="journal article" date="2019" name="Nat. Ecol. Evol.">
        <title>Megaphylogeny resolves global patterns of mushroom evolution.</title>
        <authorList>
            <person name="Varga T."/>
            <person name="Krizsan K."/>
            <person name="Foldi C."/>
            <person name="Dima B."/>
            <person name="Sanchez-Garcia M."/>
            <person name="Sanchez-Ramirez S."/>
            <person name="Szollosi G.J."/>
            <person name="Szarkandi J.G."/>
            <person name="Papp V."/>
            <person name="Albert L."/>
            <person name="Andreopoulos W."/>
            <person name="Angelini C."/>
            <person name="Antonin V."/>
            <person name="Barry K.W."/>
            <person name="Bougher N.L."/>
            <person name="Buchanan P."/>
            <person name="Buyck B."/>
            <person name="Bense V."/>
            <person name="Catcheside P."/>
            <person name="Chovatia M."/>
            <person name="Cooper J."/>
            <person name="Damon W."/>
            <person name="Desjardin D."/>
            <person name="Finy P."/>
            <person name="Geml J."/>
            <person name="Haridas S."/>
            <person name="Hughes K."/>
            <person name="Justo A."/>
            <person name="Karasinski D."/>
            <person name="Kautmanova I."/>
            <person name="Kiss B."/>
            <person name="Kocsube S."/>
            <person name="Kotiranta H."/>
            <person name="LaButti K.M."/>
            <person name="Lechner B.E."/>
            <person name="Liimatainen K."/>
            <person name="Lipzen A."/>
            <person name="Lukacs Z."/>
            <person name="Mihaltcheva S."/>
            <person name="Morgado L.N."/>
            <person name="Niskanen T."/>
            <person name="Noordeloos M.E."/>
            <person name="Ohm R.A."/>
            <person name="Ortiz-Santana B."/>
            <person name="Ovrebo C."/>
            <person name="Racz N."/>
            <person name="Riley R."/>
            <person name="Savchenko A."/>
            <person name="Shiryaev A."/>
            <person name="Soop K."/>
            <person name="Spirin V."/>
            <person name="Szebenyi C."/>
            <person name="Tomsovsky M."/>
            <person name="Tulloss R.E."/>
            <person name="Uehling J."/>
            <person name="Grigoriev I.V."/>
            <person name="Vagvolgyi C."/>
            <person name="Papp T."/>
            <person name="Martin F.M."/>
            <person name="Miettinen O."/>
            <person name="Hibbett D.S."/>
            <person name="Nagy L.G."/>
        </authorList>
    </citation>
    <scope>NUCLEOTIDE SEQUENCE [LARGE SCALE GENOMIC DNA]</scope>
    <source>
        <strain evidence="3 4">FP101781</strain>
    </source>
</reference>
<organism evidence="3 4">
    <name type="scientific">Coprinellus micaceus</name>
    <name type="common">Glistening ink-cap mushroom</name>
    <name type="synonym">Coprinus micaceus</name>
    <dbReference type="NCBI Taxonomy" id="71717"/>
    <lineage>
        <taxon>Eukaryota</taxon>
        <taxon>Fungi</taxon>
        <taxon>Dikarya</taxon>
        <taxon>Basidiomycota</taxon>
        <taxon>Agaricomycotina</taxon>
        <taxon>Agaricomycetes</taxon>
        <taxon>Agaricomycetidae</taxon>
        <taxon>Agaricales</taxon>
        <taxon>Agaricineae</taxon>
        <taxon>Psathyrellaceae</taxon>
        <taxon>Coprinellus</taxon>
    </lineage>
</organism>
<sequence length="102" mass="11253">MFTYQPEHGQPSLADATTGGHGEYPDPNFMLKALSSSAHIPDIDTGEWCIVVQRRNGVLQAQPYEHASSHRPPAAMVQYANKLFTLGTILGAIFCWAILAYY</sequence>
<evidence type="ECO:0000256" key="2">
    <source>
        <dbReference type="SAM" id="Phobius"/>
    </source>
</evidence>
<comment type="caution">
    <text evidence="3">The sequence shown here is derived from an EMBL/GenBank/DDBJ whole genome shotgun (WGS) entry which is preliminary data.</text>
</comment>
<evidence type="ECO:0000313" key="3">
    <source>
        <dbReference type="EMBL" id="TEB22706.1"/>
    </source>
</evidence>
<accession>A0A4Y7SLI1</accession>
<keyword evidence="2" id="KW-1133">Transmembrane helix</keyword>
<keyword evidence="2" id="KW-0472">Membrane</keyword>